<evidence type="ECO:0000313" key="3">
    <source>
        <dbReference type="EMBL" id="PSK83002.1"/>
    </source>
</evidence>
<keyword evidence="1" id="KW-0472">Membrane</keyword>
<evidence type="ECO:0000259" key="2">
    <source>
        <dbReference type="Pfam" id="PF00892"/>
    </source>
</evidence>
<dbReference type="Proteomes" id="UP000193495">
    <property type="component" value="Unassembled WGS sequence"/>
</dbReference>
<reference evidence="3 6" key="2">
    <citation type="submission" date="2018-03" db="EMBL/GenBank/DDBJ databases">
        <title>Genomic Encyclopedia of Archaeal and Bacterial Type Strains, Phase II (KMG-II): from individual species to whole genera.</title>
        <authorList>
            <person name="Goeker M."/>
        </authorList>
    </citation>
    <scope>NUCLEOTIDE SEQUENCE [LARGE SCALE GENOMIC DNA]</scope>
    <source>
        <strain evidence="3 6">DSM 29956</strain>
    </source>
</reference>
<evidence type="ECO:0000313" key="5">
    <source>
        <dbReference type="Proteomes" id="UP000193495"/>
    </source>
</evidence>
<dbReference type="EMBL" id="FWFY01000010">
    <property type="protein sequence ID" value="SLN62114.1"/>
    <property type="molecule type" value="Genomic_DNA"/>
</dbReference>
<dbReference type="EMBL" id="PYGB01000011">
    <property type="protein sequence ID" value="PSK83002.1"/>
    <property type="molecule type" value="Genomic_DNA"/>
</dbReference>
<feature type="transmembrane region" description="Helical" evidence="1">
    <location>
        <begin position="69"/>
        <end position="87"/>
    </location>
</feature>
<keyword evidence="1" id="KW-1133">Transmembrane helix</keyword>
<dbReference type="GO" id="GO:0016020">
    <property type="term" value="C:membrane"/>
    <property type="evidence" value="ECO:0007669"/>
    <property type="project" value="InterPro"/>
</dbReference>
<dbReference type="Proteomes" id="UP000240624">
    <property type="component" value="Unassembled WGS sequence"/>
</dbReference>
<feature type="transmembrane region" description="Helical" evidence="1">
    <location>
        <begin position="244"/>
        <end position="262"/>
    </location>
</feature>
<feature type="domain" description="EamA" evidence="2">
    <location>
        <begin position="11"/>
        <end position="137"/>
    </location>
</feature>
<dbReference type="InterPro" id="IPR000620">
    <property type="entry name" value="EamA_dom"/>
</dbReference>
<feature type="transmembrane region" description="Helical" evidence="1">
    <location>
        <begin position="93"/>
        <end position="114"/>
    </location>
</feature>
<accession>A0A1X6ZX13</accession>
<protein>
    <recommendedName>
        <fullName evidence="2">EamA domain-containing protein</fullName>
    </recommendedName>
</protein>
<gene>
    <name evidence="3" type="ORF">CLV79_111120</name>
    <name evidence="4" type="ORF">LOS8367_03017</name>
</gene>
<dbReference type="SUPFAM" id="SSF103481">
    <property type="entry name" value="Multidrug resistance efflux transporter EmrE"/>
    <property type="match status" value="1"/>
</dbReference>
<dbReference type="Pfam" id="PF00892">
    <property type="entry name" value="EamA"/>
    <property type="match status" value="1"/>
</dbReference>
<evidence type="ECO:0000313" key="6">
    <source>
        <dbReference type="Proteomes" id="UP000240624"/>
    </source>
</evidence>
<feature type="transmembrane region" description="Helical" evidence="1">
    <location>
        <begin position="121"/>
        <end position="139"/>
    </location>
</feature>
<dbReference type="OrthoDB" id="7340103at2"/>
<sequence>MTDETTRRVASLLVVASGVLWGFYWLPVRRLEEIGLSGAWGTFAITLAATALLSPAALARRRLRHADPWALASVALGGAAFMLYSVGFIYGRVAIIILLFFLTPVWSTLIGRLLGWHTPRLRLVAIAAGLAGLAVMLGADGEWPLPRGAGEWLALASGLMWSVSTTGIRLRPALAPPEAAFVFAAGASAGALAIAPLFGPLPGPGVEIAPALLWSGATGGLWWGVFMAGLMWATTRLEPARTGILLMSEVLVGALSAAWLAAEHLGPLELAGGALVLCAGVLEVWPVRRPTAPLPSEG</sequence>
<proteinExistence type="predicted"/>
<keyword evidence="1" id="KW-0812">Transmembrane</keyword>
<name>A0A1X6ZX13_9RHOB</name>
<evidence type="ECO:0000313" key="4">
    <source>
        <dbReference type="EMBL" id="SLN62114.1"/>
    </source>
</evidence>
<organism evidence="4 5">
    <name type="scientific">Limimaricola soesokkakensis</name>
    <dbReference type="NCBI Taxonomy" id="1343159"/>
    <lineage>
        <taxon>Bacteria</taxon>
        <taxon>Pseudomonadati</taxon>
        <taxon>Pseudomonadota</taxon>
        <taxon>Alphaproteobacteria</taxon>
        <taxon>Rhodobacterales</taxon>
        <taxon>Paracoccaceae</taxon>
        <taxon>Limimaricola</taxon>
    </lineage>
</organism>
<evidence type="ECO:0000256" key="1">
    <source>
        <dbReference type="SAM" id="Phobius"/>
    </source>
</evidence>
<feature type="transmembrane region" description="Helical" evidence="1">
    <location>
        <begin position="38"/>
        <end position="57"/>
    </location>
</feature>
<feature type="transmembrane region" description="Helical" evidence="1">
    <location>
        <begin position="9"/>
        <end position="26"/>
    </location>
</feature>
<reference evidence="4 5" key="1">
    <citation type="submission" date="2017-03" db="EMBL/GenBank/DDBJ databases">
        <authorList>
            <person name="Afonso C.L."/>
            <person name="Miller P.J."/>
            <person name="Scott M.A."/>
            <person name="Spackman E."/>
            <person name="Goraichik I."/>
            <person name="Dimitrov K.M."/>
            <person name="Suarez D.L."/>
            <person name="Swayne D.E."/>
        </authorList>
    </citation>
    <scope>NUCLEOTIDE SEQUENCE [LARGE SCALE GENOMIC DNA]</scope>
    <source>
        <strain evidence="4 5">CECT 8367</strain>
    </source>
</reference>
<dbReference type="InterPro" id="IPR037185">
    <property type="entry name" value="EmrE-like"/>
</dbReference>
<keyword evidence="6" id="KW-1185">Reference proteome</keyword>
<feature type="transmembrane region" description="Helical" evidence="1">
    <location>
        <begin position="180"/>
        <end position="199"/>
    </location>
</feature>
<dbReference type="RefSeq" id="WP_085897333.1">
    <property type="nucleotide sequence ID" value="NZ_FWFY01000010.1"/>
</dbReference>
<dbReference type="AlphaFoldDB" id="A0A1X6ZX13"/>
<feature type="transmembrane region" description="Helical" evidence="1">
    <location>
        <begin position="151"/>
        <end position="168"/>
    </location>
</feature>
<feature type="transmembrane region" description="Helical" evidence="1">
    <location>
        <begin position="211"/>
        <end position="232"/>
    </location>
</feature>